<dbReference type="SMART" id="SM00184">
    <property type="entry name" value="RING"/>
    <property type="match status" value="1"/>
</dbReference>
<dbReference type="InterPro" id="IPR036322">
    <property type="entry name" value="WD40_repeat_dom_sf"/>
</dbReference>
<dbReference type="InterPro" id="IPR019775">
    <property type="entry name" value="WD40_repeat_CS"/>
</dbReference>
<feature type="coiled-coil region" evidence="8">
    <location>
        <begin position="145"/>
        <end position="172"/>
    </location>
</feature>
<dbReference type="PROSITE" id="PS50294">
    <property type="entry name" value="WD_REPEATS_REGION"/>
    <property type="match status" value="1"/>
</dbReference>
<keyword evidence="3" id="KW-0677">Repeat</keyword>
<dbReference type="Pfam" id="PF13923">
    <property type="entry name" value="zf-C3HC4_2"/>
    <property type="match status" value="1"/>
</dbReference>
<protein>
    <recommendedName>
        <fullName evidence="10">RING-type domain-containing protein</fullName>
    </recommendedName>
</protein>
<accession>A0A484MHY1</accession>
<dbReference type="SMART" id="SM00320">
    <property type="entry name" value="WD40"/>
    <property type="match status" value="6"/>
</dbReference>
<dbReference type="PROSITE" id="PS00678">
    <property type="entry name" value="WD_REPEATS_1"/>
    <property type="match status" value="1"/>
</dbReference>
<dbReference type="InterPro" id="IPR042755">
    <property type="entry name" value="COP1"/>
</dbReference>
<dbReference type="PROSITE" id="PS50082">
    <property type="entry name" value="WD_REPEATS_2"/>
    <property type="match status" value="2"/>
</dbReference>
<reference evidence="11 12" key="1">
    <citation type="submission" date="2018-04" db="EMBL/GenBank/DDBJ databases">
        <authorList>
            <person name="Vogel A."/>
        </authorList>
    </citation>
    <scope>NUCLEOTIDE SEQUENCE [LARGE SCALE GENOMIC DNA]</scope>
</reference>
<dbReference type="Proteomes" id="UP000595140">
    <property type="component" value="Unassembled WGS sequence"/>
</dbReference>
<dbReference type="PANTHER" id="PTHR44080:SF8">
    <property type="entry name" value="E3 UBIQUITIN-PROTEIN LIGASE COP1-LIKE"/>
    <property type="match status" value="1"/>
</dbReference>
<feature type="repeat" description="WD" evidence="7">
    <location>
        <begin position="546"/>
        <end position="586"/>
    </location>
</feature>
<feature type="repeat" description="WD" evidence="7">
    <location>
        <begin position="460"/>
        <end position="502"/>
    </location>
</feature>
<evidence type="ECO:0000256" key="8">
    <source>
        <dbReference type="SAM" id="Coils"/>
    </source>
</evidence>
<dbReference type="InterPro" id="IPR017907">
    <property type="entry name" value="Znf_RING_CS"/>
</dbReference>
<dbReference type="EMBL" id="OOIL02003592">
    <property type="protein sequence ID" value="VFQ88631.1"/>
    <property type="molecule type" value="Genomic_DNA"/>
</dbReference>
<dbReference type="SUPFAM" id="SSF50978">
    <property type="entry name" value="WD40 repeat-like"/>
    <property type="match status" value="1"/>
</dbReference>
<keyword evidence="2" id="KW-0479">Metal-binding</keyword>
<dbReference type="InterPro" id="IPR013083">
    <property type="entry name" value="Znf_RING/FYVE/PHD"/>
</dbReference>
<dbReference type="CDD" id="cd16504">
    <property type="entry name" value="RING-HC_COP1"/>
    <property type="match status" value="1"/>
</dbReference>
<evidence type="ECO:0000256" key="1">
    <source>
        <dbReference type="ARBA" id="ARBA00022574"/>
    </source>
</evidence>
<feature type="compositionally biased region" description="Gly residues" evidence="9">
    <location>
        <begin position="1"/>
        <end position="12"/>
    </location>
</feature>
<evidence type="ECO:0000259" key="10">
    <source>
        <dbReference type="PROSITE" id="PS50089"/>
    </source>
</evidence>
<evidence type="ECO:0000256" key="5">
    <source>
        <dbReference type="ARBA" id="ARBA00022833"/>
    </source>
</evidence>
<dbReference type="PROSITE" id="PS50089">
    <property type="entry name" value="ZF_RING_2"/>
    <property type="match status" value="1"/>
</dbReference>
<evidence type="ECO:0000256" key="3">
    <source>
        <dbReference type="ARBA" id="ARBA00022737"/>
    </source>
</evidence>
<evidence type="ECO:0000256" key="9">
    <source>
        <dbReference type="SAM" id="MobiDB-lite"/>
    </source>
</evidence>
<dbReference type="GO" id="GO:0043161">
    <property type="term" value="P:proteasome-mediated ubiquitin-dependent protein catabolic process"/>
    <property type="evidence" value="ECO:0007669"/>
    <property type="project" value="TreeGrafter"/>
</dbReference>
<evidence type="ECO:0000256" key="6">
    <source>
        <dbReference type="PROSITE-ProRule" id="PRU00175"/>
    </source>
</evidence>
<dbReference type="Pfam" id="PF00400">
    <property type="entry name" value="WD40"/>
    <property type="match status" value="2"/>
</dbReference>
<organism evidence="11 12">
    <name type="scientific">Cuscuta campestris</name>
    <dbReference type="NCBI Taxonomy" id="132261"/>
    <lineage>
        <taxon>Eukaryota</taxon>
        <taxon>Viridiplantae</taxon>
        <taxon>Streptophyta</taxon>
        <taxon>Embryophyta</taxon>
        <taxon>Tracheophyta</taxon>
        <taxon>Spermatophyta</taxon>
        <taxon>Magnoliopsida</taxon>
        <taxon>eudicotyledons</taxon>
        <taxon>Gunneridae</taxon>
        <taxon>Pentapetalae</taxon>
        <taxon>asterids</taxon>
        <taxon>lamiids</taxon>
        <taxon>Solanales</taxon>
        <taxon>Convolvulaceae</taxon>
        <taxon>Cuscuteae</taxon>
        <taxon>Cuscuta</taxon>
        <taxon>Cuscuta subgen. Grammica</taxon>
        <taxon>Cuscuta sect. Cleistogrammica</taxon>
    </lineage>
</organism>
<feature type="region of interest" description="Disordered" evidence="9">
    <location>
        <begin position="1"/>
        <end position="47"/>
    </location>
</feature>
<dbReference type="PRINTS" id="PR00320">
    <property type="entry name" value="GPROTEINBRPT"/>
</dbReference>
<evidence type="ECO:0000256" key="7">
    <source>
        <dbReference type="PROSITE-ProRule" id="PRU00221"/>
    </source>
</evidence>
<dbReference type="GO" id="GO:0061630">
    <property type="term" value="F:ubiquitin protein ligase activity"/>
    <property type="evidence" value="ECO:0007669"/>
    <property type="project" value="InterPro"/>
</dbReference>
<evidence type="ECO:0000313" key="11">
    <source>
        <dbReference type="EMBL" id="VFQ88631.1"/>
    </source>
</evidence>
<gene>
    <name evidence="11" type="ORF">CCAM_LOCUS30407</name>
</gene>
<dbReference type="GO" id="GO:0008270">
    <property type="term" value="F:zinc ion binding"/>
    <property type="evidence" value="ECO:0007669"/>
    <property type="project" value="UniProtKB-KW"/>
</dbReference>
<feature type="domain" description="RING-type" evidence="10">
    <location>
        <begin position="59"/>
        <end position="97"/>
    </location>
</feature>
<keyword evidence="5" id="KW-0862">Zinc</keyword>
<dbReference type="InterPro" id="IPR015943">
    <property type="entry name" value="WD40/YVTN_repeat-like_dom_sf"/>
</dbReference>
<keyword evidence="4 6" id="KW-0863">Zinc-finger</keyword>
<proteinExistence type="predicted"/>
<evidence type="ECO:0000313" key="12">
    <source>
        <dbReference type="Proteomes" id="UP000595140"/>
    </source>
</evidence>
<dbReference type="PROSITE" id="PS00518">
    <property type="entry name" value="ZF_RING_1"/>
    <property type="match status" value="1"/>
</dbReference>
<dbReference type="Gene3D" id="2.130.10.10">
    <property type="entry name" value="YVTN repeat-like/Quinoprotein amine dehydrogenase"/>
    <property type="match status" value="1"/>
</dbReference>
<dbReference type="AlphaFoldDB" id="A0A484MHY1"/>
<dbReference type="Gene3D" id="3.30.40.10">
    <property type="entry name" value="Zinc/RING finger domain, C3HC4 (zinc finger)"/>
    <property type="match status" value="1"/>
</dbReference>
<name>A0A484MHY1_9ASTE</name>
<evidence type="ECO:0000256" key="4">
    <source>
        <dbReference type="ARBA" id="ARBA00022771"/>
    </source>
</evidence>
<dbReference type="PANTHER" id="PTHR44080">
    <property type="entry name" value="E3 UBIQUITIN-PROTEIN LIGASE COP1"/>
    <property type="match status" value="1"/>
</dbReference>
<keyword evidence="8" id="KW-0175">Coiled coil</keyword>
<keyword evidence="1 7" id="KW-0853">WD repeat</keyword>
<keyword evidence="12" id="KW-1185">Reference proteome</keyword>
<dbReference type="SUPFAM" id="SSF57850">
    <property type="entry name" value="RING/U-box"/>
    <property type="match status" value="1"/>
</dbReference>
<dbReference type="InterPro" id="IPR020472">
    <property type="entry name" value="WD40_PAC1"/>
</dbReference>
<dbReference type="InterPro" id="IPR001680">
    <property type="entry name" value="WD40_rpt"/>
</dbReference>
<evidence type="ECO:0000256" key="2">
    <source>
        <dbReference type="ARBA" id="ARBA00022723"/>
    </source>
</evidence>
<sequence>MDGALTAGGSGTEIGEPAPSEKSAPVIPRELPPPQPAAQGEGSSIPAPSMEELDKDVLCPICMQVVKDAFLTPCGHSFCYMCIVTHLKNKSDCPCCSHYLTKKQLYPNFLLNKLLMKTTAHHISKTALPVEQFCRAIQEGCKMSAKELDSLLSILSEKKKKAELEETEANLQLLFNFMQCLRKQKFDELHEIQNDLEYIKEDIRAVEKCRLELYRARDRCSAKTCILRGQSSQKGPVLRDQHSCGTIPNVPNAQGERLAVSNCPQARITQDPFPHQLIQTEDEHNGSVSEHNVARRRQVHAQFSDLQECYLQKRRHYGTKSQKQEESVATNGTKERYSTGLEEFQYIFSAYTRYSRLQVVAEFRHTDLFHTVNIVSSIEFNRDDELFAIAGVSRRIKVFDFADVVNKPTGLQCPVVEMPTRSKLSCLSWNKYKKNYIASSDYEGIVTVWDVTTRQSIMECEEHEKRAWCVDFSCTEPSMLVSGSDDCKVKVWCMRQEDSVLSIDMKANICSVKYNPGSSFHVAVGSADHHIHYYDLRSIKQPLYVFSGHSKAVSYVKFMSDNELASASTDSTIRLWDVKANIPLRTYRGHTNERNFVGLTVNTEYIACGSERNEVFVYHKAISKPAAWYSFGPDTSEGDGEIGGAPCFISAVCWKSECPTILCANSLGVIKVLSLAAR</sequence>
<dbReference type="InterPro" id="IPR001841">
    <property type="entry name" value="Znf_RING"/>
</dbReference>
<dbReference type="OrthoDB" id="273771at2759"/>